<dbReference type="FunFam" id="3.90.1150.10:FF:000008">
    <property type="entry name" value="Cystathionine gamma-synthase"/>
    <property type="match status" value="1"/>
</dbReference>
<dbReference type="PANTHER" id="PTHR11808:SF15">
    <property type="entry name" value="CYSTATHIONINE GAMMA-LYASE"/>
    <property type="match status" value="1"/>
</dbReference>
<dbReference type="Pfam" id="PF01053">
    <property type="entry name" value="Cys_Met_Meta_PP"/>
    <property type="match status" value="1"/>
</dbReference>
<dbReference type="STRING" id="279360.MB14_04915"/>
<organism evidence="6 7">
    <name type="scientific">Roseivirga ehrenbergii (strain DSM 102268 / JCM 13514 / KCTC 12282 / NCIMB 14502 / KMM 6017)</name>
    <dbReference type="NCBI Taxonomy" id="279360"/>
    <lineage>
        <taxon>Bacteria</taxon>
        <taxon>Pseudomonadati</taxon>
        <taxon>Bacteroidota</taxon>
        <taxon>Cytophagia</taxon>
        <taxon>Cytophagales</taxon>
        <taxon>Roseivirgaceae</taxon>
        <taxon>Roseivirga</taxon>
    </lineage>
</organism>
<dbReference type="InterPro" id="IPR015422">
    <property type="entry name" value="PyrdxlP-dep_Trfase_small"/>
</dbReference>
<dbReference type="Gene3D" id="3.90.1150.10">
    <property type="entry name" value="Aspartate Aminotransferase, domain 1"/>
    <property type="match status" value="1"/>
</dbReference>
<evidence type="ECO:0000313" key="6">
    <source>
        <dbReference type="EMBL" id="KYG74554.1"/>
    </source>
</evidence>
<evidence type="ECO:0000256" key="5">
    <source>
        <dbReference type="RuleBase" id="RU362118"/>
    </source>
</evidence>
<protein>
    <submittedName>
        <fullName evidence="6">Cystathionine gamma-synthase</fullName>
    </submittedName>
</protein>
<keyword evidence="7" id="KW-1185">Reference proteome</keyword>
<dbReference type="InterPro" id="IPR015421">
    <property type="entry name" value="PyrdxlP-dep_Trfase_major"/>
</dbReference>
<dbReference type="AlphaFoldDB" id="A0A150X799"/>
<dbReference type="CDD" id="cd00614">
    <property type="entry name" value="CGS_like"/>
    <property type="match status" value="1"/>
</dbReference>
<accession>A0A150X799</accession>
<comment type="caution">
    <text evidence="6">The sequence shown here is derived from an EMBL/GenBank/DDBJ whole genome shotgun (WGS) entry which is preliminary data.</text>
</comment>
<sequence>MKKEISNKFGTKAVHAGVKPDPATGAIMTPIYQTTTYVQRSPGDNKGFEYSRTQNPTRSALQESIAALENAKYGLCFGSGMAAIDAVIKLLSPGDEVIAGDDLYGGTYRIFTQVFAKYGIKFNFISLEDVSNIEKHITPNTKLIWIETPTNPMMNIVGIKGAVAIAKKHKVMLGVDNTFATPYLQNPLDLGADIVMHSATKYLSGHSDVVMGALATNNDQLAYDLAFIQKSCGAVCGPQDSFLVLRGIKTLHLRMQRHCENGEKVAKYLAAHPKVGKVYWPGFESHPNHEIAKEQMRGFGGMISFVFKEDNQQQAFRVLERLKLFALAESLGGVESLSNHPATMTHGSVPKEERMKVGLLDSLIRLSVGIEDIEDLIKDLEQALA</sequence>
<dbReference type="InterPro" id="IPR054542">
    <property type="entry name" value="Cys_met_metab_PP"/>
</dbReference>
<dbReference type="InterPro" id="IPR015424">
    <property type="entry name" value="PyrdxlP-dep_Trfase"/>
</dbReference>
<dbReference type="GO" id="GO:0005737">
    <property type="term" value="C:cytoplasm"/>
    <property type="evidence" value="ECO:0007669"/>
    <property type="project" value="TreeGrafter"/>
</dbReference>
<dbReference type="EMBL" id="LQZQ01000045">
    <property type="protein sequence ID" value="KYG74554.1"/>
    <property type="molecule type" value="Genomic_DNA"/>
</dbReference>
<dbReference type="RefSeq" id="WP_062591694.1">
    <property type="nucleotide sequence ID" value="NZ_LQZQ01000045.1"/>
</dbReference>
<dbReference type="GO" id="GO:0019346">
    <property type="term" value="P:transsulfuration"/>
    <property type="evidence" value="ECO:0007669"/>
    <property type="project" value="InterPro"/>
</dbReference>
<evidence type="ECO:0000256" key="3">
    <source>
        <dbReference type="ARBA" id="ARBA00022898"/>
    </source>
</evidence>
<comment type="similarity">
    <text evidence="2 5">Belongs to the trans-sulfuration enzymes family.</text>
</comment>
<dbReference type="Proteomes" id="UP000075583">
    <property type="component" value="Unassembled WGS sequence"/>
</dbReference>
<dbReference type="PROSITE" id="PS00868">
    <property type="entry name" value="CYS_MET_METAB_PP"/>
    <property type="match status" value="1"/>
</dbReference>
<gene>
    <name evidence="6" type="ORF">MB14_04915</name>
</gene>
<dbReference type="GO" id="GO:0004123">
    <property type="term" value="F:cystathionine gamma-lyase activity"/>
    <property type="evidence" value="ECO:0007669"/>
    <property type="project" value="UniProtKB-ARBA"/>
</dbReference>
<evidence type="ECO:0000256" key="2">
    <source>
        <dbReference type="ARBA" id="ARBA00009077"/>
    </source>
</evidence>
<proteinExistence type="inferred from homology"/>
<name>A0A150X799_ROSEK</name>
<dbReference type="GO" id="GO:0030170">
    <property type="term" value="F:pyridoxal phosphate binding"/>
    <property type="evidence" value="ECO:0007669"/>
    <property type="project" value="InterPro"/>
</dbReference>
<dbReference type="InterPro" id="IPR000277">
    <property type="entry name" value="Cys/Met-Metab_PyrdxlP-dep_enz"/>
</dbReference>
<evidence type="ECO:0000256" key="4">
    <source>
        <dbReference type="PIRSR" id="PIRSR001434-2"/>
    </source>
</evidence>
<dbReference type="Gene3D" id="3.40.640.10">
    <property type="entry name" value="Type I PLP-dependent aspartate aminotransferase-like (Major domain)"/>
    <property type="match status" value="1"/>
</dbReference>
<dbReference type="FunFam" id="3.40.640.10:FF:000009">
    <property type="entry name" value="Cystathionine gamma-synthase homolog"/>
    <property type="match status" value="1"/>
</dbReference>
<dbReference type="GO" id="GO:0019343">
    <property type="term" value="P:cysteine biosynthetic process via cystathionine"/>
    <property type="evidence" value="ECO:0007669"/>
    <property type="project" value="TreeGrafter"/>
</dbReference>
<feature type="modified residue" description="N6-(pyridoxal phosphate)lysine" evidence="4">
    <location>
        <position position="201"/>
    </location>
</feature>
<dbReference type="SUPFAM" id="SSF53383">
    <property type="entry name" value="PLP-dependent transferases"/>
    <property type="match status" value="1"/>
</dbReference>
<dbReference type="OrthoDB" id="9803729at2"/>
<dbReference type="PANTHER" id="PTHR11808">
    <property type="entry name" value="TRANS-SULFURATION ENZYME FAMILY MEMBER"/>
    <property type="match status" value="1"/>
</dbReference>
<evidence type="ECO:0000256" key="1">
    <source>
        <dbReference type="ARBA" id="ARBA00001933"/>
    </source>
</evidence>
<comment type="cofactor">
    <cofactor evidence="1 5">
        <name>pyridoxal 5'-phosphate</name>
        <dbReference type="ChEBI" id="CHEBI:597326"/>
    </cofactor>
</comment>
<keyword evidence="3 4" id="KW-0663">Pyridoxal phosphate</keyword>
<reference evidence="6" key="1">
    <citation type="submission" date="2016-01" db="EMBL/GenBank/DDBJ databases">
        <title>Genome sequencing of Roseivirga ehrenbergii KMM 6017.</title>
        <authorList>
            <person name="Selvaratnam C."/>
            <person name="Thevarajoo S."/>
            <person name="Goh K.M."/>
            <person name="Ee R."/>
            <person name="Chan K.-G."/>
            <person name="Chong C.S."/>
        </authorList>
    </citation>
    <scope>NUCLEOTIDE SEQUENCE [LARGE SCALE GENOMIC DNA]</scope>
    <source>
        <strain evidence="6">KMM 6017</strain>
    </source>
</reference>
<evidence type="ECO:0000313" key="7">
    <source>
        <dbReference type="Proteomes" id="UP000075583"/>
    </source>
</evidence>
<dbReference type="NCBIfam" id="NF005871">
    <property type="entry name" value="PRK07811.1"/>
    <property type="match status" value="1"/>
</dbReference>
<dbReference type="PIRSF" id="PIRSF001434">
    <property type="entry name" value="CGS"/>
    <property type="match status" value="1"/>
</dbReference>